<dbReference type="EMBL" id="JAMQBK010000060">
    <property type="protein sequence ID" value="MCM2373311.1"/>
    <property type="molecule type" value="Genomic_DNA"/>
</dbReference>
<dbReference type="PANTHER" id="PTHR24348">
    <property type="entry name" value="SERINE/THREONINE-PROTEIN KINASE UNC-51-RELATED"/>
    <property type="match status" value="1"/>
</dbReference>
<dbReference type="GO" id="GO:0016301">
    <property type="term" value="F:kinase activity"/>
    <property type="evidence" value="ECO:0007669"/>
    <property type="project" value="UniProtKB-KW"/>
</dbReference>
<keyword evidence="1 3" id="KW-0547">Nucleotide-binding</keyword>
<evidence type="ECO:0000256" key="1">
    <source>
        <dbReference type="ARBA" id="ARBA00022741"/>
    </source>
</evidence>
<dbReference type="RefSeq" id="WP_250931047.1">
    <property type="nucleotide sequence ID" value="NZ_JAMQBK010000060.1"/>
</dbReference>
<dbReference type="InterPro" id="IPR017441">
    <property type="entry name" value="Protein_kinase_ATP_BS"/>
</dbReference>
<keyword evidence="6" id="KW-0808">Transferase</keyword>
<dbReference type="Gene3D" id="1.10.510.10">
    <property type="entry name" value="Transferase(Phosphotransferase) domain 1"/>
    <property type="match status" value="1"/>
</dbReference>
<accession>A0ABT0U959</accession>
<keyword evidence="7" id="KW-1185">Reference proteome</keyword>
<dbReference type="InterPro" id="IPR045269">
    <property type="entry name" value="Atg1-like"/>
</dbReference>
<feature type="compositionally biased region" description="Acidic residues" evidence="4">
    <location>
        <begin position="92"/>
        <end position="103"/>
    </location>
</feature>
<feature type="domain" description="Protein kinase" evidence="5">
    <location>
        <begin position="18"/>
        <end position="387"/>
    </location>
</feature>
<evidence type="ECO:0000256" key="2">
    <source>
        <dbReference type="ARBA" id="ARBA00022840"/>
    </source>
</evidence>
<dbReference type="PROSITE" id="PS50011">
    <property type="entry name" value="PROTEIN_KINASE_DOM"/>
    <property type="match status" value="1"/>
</dbReference>
<dbReference type="SUPFAM" id="SSF56112">
    <property type="entry name" value="Protein kinase-like (PK-like)"/>
    <property type="match status" value="1"/>
</dbReference>
<feature type="compositionally biased region" description="Pro residues" evidence="4">
    <location>
        <begin position="172"/>
        <end position="184"/>
    </location>
</feature>
<organism evidence="6 7">
    <name type="scientific">Aporhodopirellula aestuarii</name>
    <dbReference type="NCBI Taxonomy" id="2950107"/>
    <lineage>
        <taxon>Bacteria</taxon>
        <taxon>Pseudomonadati</taxon>
        <taxon>Planctomycetota</taxon>
        <taxon>Planctomycetia</taxon>
        <taxon>Pirellulales</taxon>
        <taxon>Pirellulaceae</taxon>
        <taxon>Aporhodopirellula</taxon>
    </lineage>
</organism>
<dbReference type="PROSITE" id="PS00108">
    <property type="entry name" value="PROTEIN_KINASE_ST"/>
    <property type="match status" value="1"/>
</dbReference>
<name>A0ABT0U959_9BACT</name>
<feature type="binding site" evidence="3">
    <location>
        <position position="46"/>
    </location>
    <ligand>
        <name>ATP</name>
        <dbReference type="ChEBI" id="CHEBI:30616"/>
    </ligand>
</feature>
<keyword evidence="2 3" id="KW-0067">ATP-binding</keyword>
<dbReference type="InterPro" id="IPR011009">
    <property type="entry name" value="Kinase-like_dom_sf"/>
</dbReference>
<dbReference type="InterPro" id="IPR008271">
    <property type="entry name" value="Ser/Thr_kinase_AS"/>
</dbReference>
<dbReference type="InterPro" id="IPR000719">
    <property type="entry name" value="Prot_kinase_dom"/>
</dbReference>
<feature type="region of interest" description="Disordered" evidence="4">
    <location>
        <begin position="91"/>
        <end position="149"/>
    </location>
</feature>
<evidence type="ECO:0000259" key="5">
    <source>
        <dbReference type="PROSITE" id="PS50011"/>
    </source>
</evidence>
<gene>
    <name evidence="6" type="ORF">NB063_22080</name>
</gene>
<feature type="region of interest" description="Disordered" evidence="4">
    <location>
        <begin position="162"/>
        <end position="190"/>
    </location>
</feature>
<evidence type="ECO:0000313" key="6">
    <source>
        <dbReference type="EMBL" id="MCM2373311.1"/>
    </source>
</evidence>
<dbReference type="Proteomes" id="UP001202961">
    <property type="component" value="Unassembled WGS sequence"/>
</dbReference>
<evidence type="ECO:0000313" key="7">
    <source>
        <dbReference type="Proteomes" id="UP001202961"/>
    </source>
</evidence>
<proteinExistence type="predicted"/>
<dbReference type="Gene3D" id="3.30.200.20">
    <property type="entry name" value="Phosphorylase Kinase, domain 1"/>
    <property type="match status" value="1"/>
</dbReference>
<sequence>MSAATSRYRAGQEIVPGYTLVRRLGAGFSGQVWIARAAGGTQVALKVVELHKIGGRKELKALRTIRNVRHPNLCPVHSFWVRDSSGRLLRDDETETLDPDNESLETGPMRKPPSSLDPFDSPVLNSITETRPFDNLDESAENADKTNVAADDDSLIYNTIVTDSGASKGTPSPAPQQEAPPPPFHSRTDDPTHAEELIIVMGLGDGTLNDRLQEVRREHGLTKKSAAVCGLDAKEAIRYLRSSAQAIDALIEQHGILHGDIKPQNILLVGGEAQVCDFGLANKIEGDVRFTNQTFASPAYGAPEVLDGQTYSKTGDQYSLAVTYFELRTGLLPFSATTALKILTQKASESFDLQCLPSAQRKVLRKAMRSDPAKRYKTCVEFVDALAVAAGVDKVGGLNPVWVAIGGVVLAIAIAGGVAALLPSTGKSPQETYAEAAAEWQKYATPQTYSESRFTLRKCLDKLSEGILDVTDARQDQEYRSLATETSSALADEILEQLETPRFDDNGELLMGGLILEDVEVLQTKLGSDAAALVSQTSADGLRLQSALDLARLQLALLTGVSALQPNPEAMTRIRETLASELETPSEIVDPKATVSKAVAVALTHDTENADPGYFVEPSRLADVARAQNALQLNRTEEIAAWMMSKWNAMRDGRNGFLAQIEVAFREKSVGNETLKLIAATWPLISVEASIGQLKRFADDRDWPGFVKKQKALQGEVARSAIDDANLATQLAVFQAMSDGIISGIGLAAMEPVKSAIEVTESSWRPSMTVAVANWIDEIVTRSMEKAEVRTVSQAEPAYQTASLICEMVTGPIPEVLDRLVVATAMIEASPEAFENGQVNVSAERLSGAKRPLGMFYRSELSASKQRRLGRSEGGRLAQLLSEDDACSELPIELRSIIRDYHRMLADWHRGDTDAVLERISNLQTDSPNSRDVLGASRCRWIADTALQAAVDRLDVRRNDFFVADLPDAFEADLVDQIRWWLQPHGDPSPEMEETVELLNAHVALVKHGNVATLSPRLRERLEEMIASNQQASAAKPLSAEERLLARIAFEIARQVRKPGGSASQPADAKLNVESIRMMLAAASLMLDVDLGYRQPNQAWVRKVIAPTTHRVLSAVDRSNRSANGWTIPKGLNSQSLYRFSRHANRADAFTTLGEELARLSNEETGESVDAALRQLDAKEFFSAIAGDDAARTPADRFRSWIRASECFQDQLERREQQWTDANLRHFATYIKRAERLEPSSSLVSILKAFAIYHQARMRLASGQITHLDLEKTAAELGRAISQAENEPPSNAYFCVCWRHANLLVNLAFGQQVQQKYQTLLSARKSAIRATQMIGRLPATTQTNPAYLALGNACEDIAYYCTFLDDGQRAEYFQEAIANFSEAVGKTEWGQSLQPRYSLVRCRQRFVDSGLAGAEQYRIAMRDLGDLDTSAPLPSQIEWLGWSAQLHARLGERDDALRDAERAYGMVEEDRSAKVPVHQREETEYMYADILADSTDLADRGHALQLLSGPQKSDVPVTWWKAFVLRCRILDSIGEEERLAETVLAISVSRFGEQMRRDPNRVAQQIAEISFYLNRAGCPKSLGGPTRLDPKVATVCLKRLDAALTESLREIEADEAVRTYAAFVSANAATINEAQLSKRVKRYLDVLDSPGESQLDEKVRADAWRSLVRHFRPVFKPSQGFSGEARTQLIKEFPLLSTPDRERLLAALASFKSADTPPNEDEKYVITSIEQVLPQLKPPE</sequence>
<evidence type="ECO:0000256" key="3">
    <source>
        <dbReference type="PROSITE-ProRule" id="PRU10141"/>
    </source>
</evidence>
<keyword evidence="6" id="KW-0418">Kinase</keyword>
<dbReference type="PROSITE" id="PS00107">
    <property type="entry name" value="PROTEIN_KINASE_ATP"/>
    <property type="match status" value="1"/>
</dbReference>
<dbReference type="SMART" id="SM00220">
    <property type="entry name" value="S_TKc"/>
    <property type="match status" value="1"/>
</dbReference>
<dbReference type="PANTHER" id="PTHR24348:SF68">
    <property type="entry name" value="SERINE_THREONINE-PROTEIN KINASE ATG1C"/>
    <property type="match status" value="1"/>
</dbReference>
<dbReference type="Pfam" id="PF00069">
    <property type="entry name" value="Pkinase"/>
    <property type="match status" value="1"/>
</dbReference>
<protein>
    <submittedName>
        <fullName evidence="6">Protein kinase</fullName>
    </submittedName>
</protein>
<evidence type="ECO:0000256" key="4">
    <source>
        <dbReference type="SAM" id="MobiDB-lite"/>
    </source>
</evidence>
<comment type="caution">
    <text evidence="6">The sequence shown here is derived from an EMBL/GenBank/DDBJ whole genome shotgun (WGS) entry which is preliminary data.</text>
</comment>
<reference evidence="6 7" key="1">
    <citation type="journal article" date="2022" name="Syst. Appl. Microbiol.">
        <title>Rhodopirellula aestuarii sp. nov., a novel member of the genus Rhodopirellula isolated from brackish sediments collected in the Tagus River estuary, Portugal.</title>
        <authorList>
            <person name="Vitorino I.R."/>
            <person name="Klimek D."/>
            <person name="Calusinska M."/>
            <person name="Lobo-da-Cunha A."/>
            <person name="Vasconcelos V."/>
            <person name="Lage O.M."/>
        </authorList>
    </citation>
    <scope>NUCLEOTIDE SEQUENCE [LARGE SCALE GENOMIC DNA]</scope>
    <source>
        <strain evidence="6 7">ICT_H3.1</strain>
    </source>
</reference>